<evidence type="ECO:0000256" key="1">
    <source>
        <dbReference type="ARBA" id="ARBA00004127"/>
    </source>
</evidence>
<evidence type="ECO:0000313" key="10">
    <source>
        <dbReference type="EMBL" id="PMS14471.1"/>
    </source>
</evidence>
<gene>
    <name evidence="7" type="primary">dabB</name>
    <name evidence="10" type="ORF">C0Z18_31450</name>
</gene>
<evidence type="ECO:0000256" key="4">
    <source>
        <dbReference type="ARBA" id="ARBA00022692"/>
    </source>
</evidence>
<dbReference type="InterPro" id="IPR001750">
    <property type="entry name" value="ND/Mrp_TM"/>
</dbReference>
<feature type="transmembrane region" description="Helical" evidence="7">
    <location>
        <begin position="40"/>
        <end position="61"/>
    </location>
</feature>
<dbReference type="NCBIfam" id="NF006029">
    <property type="entry name" value="PRK08168.1"/>
    <property type="match status" value="1"/>
</dbReference>
<feature type="transmembrane region" description="Helical" evidence="7">
    <location>
        <begin position="419"/>
        <end position="439"/>
    </location>
</feature>
<evidence type="ECO:0000256" key="2">
    <source>
        <dbReference type="ARBA" id="ARBA00022448"/>
    </source>
</evidence>
<dbReference type="InterPro" id="IPR003945">
    <property type="entry name" value="NU5C-like"/>
</dbReference>
<evidence type="ECO:0000313" key="11">
    <source>
        <dbReference type="Proteomes" id="UP000235616"/>
    </source>
</evidence>
<feature type="transmembrane region" description="Helical" evidence="7">
    <location>
        <begin position="6"/>
        <end position="28"/>
    </location>
</feature>
<keyword evidence="11" id="KW-1185">Reference proteome</keyword>
<dbReference type="Pfam" id="PF00361">
    <property type="entry name" value="Proton_antipo_M"/>
    <property type="match status" value="1"/>
</dbReference>
<evidence type="ECO:0000256" key="6">
    <source>
        <dbReference type="ARBA" id="ARBA00023136"/>
    </source>
</evidence>
<feature type="transmembrane region" description="Helical" evidence="7">
    <location>
        <begin position="73"/>
        <end position="96"/>
    </location>
</feature>
<feature type="transmembrane region" description="Helical" evidence="7">
    <location>
        <begin position="108"/>
        <end position="125"/>
    </location>
</feature>
<evidence type="ECO:0000256" key="7">
    <source>
        <dbReference type="HAMAP-Rule" id="MF_00862"/>
    </source>
</evidence>
<evidence type="ECO:0000256" key="3">
    <source>
        <dbReference type="ARBA" id="ARBA00022475"/>
    </source>
</evidence>
<comment type="similarity">
    <text evidence="7">Belongs to the inorganic carbon transporter (TC 9.A.2) DabB family.</text>
</comment>
<dbReference type="Proteomes" id="UP000235616">
    <property type="component" value="Unassembled WGS sequence"/>
</dbReference>
<keyword evidence="3 7" id="KW-1003">Cell membrane</keyword>
<feature type="transmembrane region" description="Helical" evidence="7">
    <location>
        <begin position="388"/>
        <end position="407"/>
    </location>
</feature>
<accession>A0A2N7VBD6</accession>
<dbReference type="PANTHER" id="PTHR42829:SF1">
    <property type="entry name" value="INORGANIC CARBON TRANSPORTER SUBUNIT DABB-RELATED"/>
    <property type="match status" value="1"/>
</dbReference>
<reference evidence="10 11" key="1">
    <citation type="submission" date="2018-01" db="EMBL/GenBank/DDBJ databases">
        <title>Whole genome analyses suggest that Burkholderia sensu lato contains two further novel genera in the rhizoxinica-symbiotica group Mycetohabitans gen. nov., and Trinickia gen. nov.: implications for the evolution of diazotrophy and nodulation in the Burkholderiaceae.</title>
        <authorList>
            <person name="Estrada-de los Santos P."/>
            <person name="Palmer M."/>
            <person name="Chavez-Ramirez B."/>
            <person name="Beukes C."/>
            <person name="Steenkamp E.T."/>
            <person name="Hirsch A.M."/>
            <person name="Manyaka P."/>
            <person name="Maluk M."/>
            <person name="Lafos M."/>
            <person name="Crook M."/>
            <person name="Gross E."/>
            <person name="Simon M.F."/>
            <person name="Bueno dos Reis Junior F."/>
            <person name="Poole P.S."/>
            <person name="Venter S.N."/>
            <person name="James E.K."/>
        </authorList>
    </citation>
    <scope>NUCLEOTIDE SEQUENCE [LARGE SCALE GENOMIC DNA]</scope>
    <source>
        <strain evidence="10 11">GIMN1.004</strain>
    </source>
</reference>
<organism evidence="10 11">
    <name type="scientific">Trinickia dabaoshanensis</name>
    <dbReference type="NCBI Taxonomy" id="564714"/>
    <lineage>
        <taxon>Bacteria</taxon>
        <taxon>Pseudomonadati</taxon>
        <taxon>Pseudomonadota</taxon>
        <taxon>Betaproteobacteria</taxon>
        <taxon>Burkholderiales</taxon>
        <taxon>Burkholderiaceae</taxon>
        <taxon>Trinickia</taxon>
    </lineage>
</organism>
<comment type="caution">
    <text evidence="10">The sequence shown here is derived from an EMBL/GenBank/DDBJ whole genome shotgun (WGS) entry which is preliminary data.</text>
</comment>
<evidence type="ECO:0000256" key="5">
    <source>
        <dbReference type="ARBA" id="ARBA00022989"/>
    </source>
</evidence>
<evidence type="ECO:0000256" key="8">
    <source>
        <dbReference type="RuleBase" id="RU000320"/>
    </source>
</evidence>
<dbReference type="PANTHER" id="PTHR42829">
    <property type="entry name" value="NADH-UBIQUINONE OXIDOREDUCTASE CHAIN 5"/>
    <property type="match status" value="1"/>
</dbReference>
<comment type="function">
    <text evidence="7">Part of an energy-coupled inorganic carbon pump.</text>
</comment>
<feature type="transmembrane region" description="Helical" evidence="7">
    <location>
        <begin position="451"/>
        <end position="472"/>
    </location>
</feature>
<protein>
    <recommendedName>
        <fullName evidence="7">Probable inorganic carbon transporter subunit DabB</fullName>
    </recommendedName>
</protein>
<feature type="transmembrane region" description="Helical" evidence="7">
    <location>
        <begin position="243"/>
        <end position="261"/>
    </location>
</feature>
<comment type="subcellular location">
    <subcellularLocation>
        <location evidence="7">Cell membrane</location>
        <topology evidence="7">Multi-pass membrane protein</topology>
    </subcellularLocation>
    <subcellularLocation>
        <location evidence="1">Endomembrane system</location>
        <topology evidence="1">Multi-pass membrane protein</topology>
    </subcellularLocation>
    <subcellularLocation>
        <location evidence="8">Membrane</location>
        <topology evidence="8">Multi-pass membrane protein</topology>
    </subcellularLocation>
</comment>
<feature type="transmembrane region" description="Helical" evidence="7">
    <location>
        <begin position="267"/>
        <end position="287"/>
    </location>
</feature>
<dbReference type="GO" id="GO:0015990">
    <property type="term" value="P:electron transport coupled proton transport"/>
    <property type="evidence" value="ECO:0007669"/>
    <property type="project" value="TreeGrafter"/>
</dbReference>
<feature type="transmembrane region" description="Helical" evidence="7">
    <location>
        <begin position="299"/>
        <end position="320"/>
    </location>
</feature>
<feature type="transmembrane region" description="Helical" evidence="7">
    <location>
        <begin position="364"/>
        <end position="382"/>
    </location>
</feature>
<dbReference type="HAMAP" id="MF_00862">
    <property type="entry name" value="DabB"/>
    <property type="match status" value="1"/>
</dbReference>
<keyword evidence="4 7" id="KW-0812">Transmembrane</keyword>
<dbReference type="InterPro" id="IPR046396">
    <property type="entry name" value="Transporter_DabB"/>
</dbReference>
<dbReference type="RefSeq" id="WP_102649367.1">
    <property type="nucleotide sequence ID" value="NZ_PNYA01000045.1"/>
</dbReference>
<evidence type="ECO:0000259" key="9">
    <source>
        <dbReference type="Pfam" id="PF00361"/>
    </source>
</evidence>
<name>A0A2N7VBD6_9BURK</name>
<dbReference type="GO" id="GO:0012505">
    <property type="term" value="C:endomembrane system"/>
    <property type="evidence" value="ECO:0007669"/>
    <property type="project" value="UniProtKB-SubCell"/>
</dbReference>
<dbReference type="AlphaFoldDB" id="A0A2N7VBD6"/>
<feature type="transmembrane region" description="Helical" evidence="7">
    <location>
        <begin position="207"/>
        <end position="231"/>
    </location>
</feature>
<keyword evidence="2 7" id="KW-0813">Transport</keyword>
<proteinExistence type="inferred from homology"/>
<dbReference type="GO" id="GO:0003954">
    <property type="term" value="F:NADH dehydrogenase activity"/>
    <property type="evidence" value="ECO:0007669"/>
    <property type="project" value="TreeGrafter"/>
</dbReference>
<comment type="subunit">
    <text evidence="7">Forms a complex with DabA.</text>
</comment>
<dbReference type="GO" id="GO:0008137">
    <property type="term" value="F:NADH dehydrogenase (ubiquinone) activity"/>
    <property type="evidence" value="ECO:0007669"/>
    <property type="project" value="InterPro"/>
</dbReference>
<sequence>MNIAKLTAFACALTPIGLMSIAALSALVGGRSPTAQWRRFTVLAQLGVWPALSTFVMQFSLPNVVPLPLSHWVAVEPFGACVALLVQLLATVIGVFSSRYLQGERGQPRYIAALASVLACVHLLLLANHWVVLIVSWSLVGSALRRLLCFYRERPLALLAAHKKRVADTLADTLLLGAAALAWSTVGSGSFSDLWLYLAHDGASVPLQISAICLALAVILRTALLPMHGWLIQVMEAPTPVSALLHAGVVNLGGYALIRFAPLLKHTPAACWLLVTLGLVTALLAGLVSLTRTSIKVRLAWSTVAQMGFMLLECGLGLYMMAAMHLVGHSLYKAHAFLSASTIVRENKLKAMRGQTPRSRVSLLVAPAFAASSIAAVQFFVGHGTWPWWWSGALALAWAPLFWLPALRQNGATAPLSRAIVGWSMATALTTITALGHTLPLRVIDAPNDAAGVVALGGMALMYLSLAALQVCPQKLNTWRRWSYAGFYLDEFCTRLALHYWPTRWTPAAMAAPLQETMKGAKVAVAAD</sequence>
<feature type="domain" description="NADH:quinone oxidoreductase/Mrp antiporter transmembrane" evidence="9">
    <location>
        <begin position="127"/>
        <end position="352"/>
    </location>
</feature>
<dbReference type="EMBL" id="PNYA01000045">
    <property type="protein sequence ID" value="PMS14471.1"/>
    <property type="molecule type" value="Genomic_DNA"/>
</dbReference>
<feature type="transmembrane region" description="Helical" evidence="7">
    <location>
        <begin position="169"/>
        <end position="187"/>
    </location>
</feature>
<dbReference type="GO" id="GO:0042773">
    <property type="term" value="P:ATP synthesis coupled electron transport"/>
    <property type="evidence" value="ECO:0007669"/>
    <property type="project" value="InterPro"/>
</dbReference>
<dbReference type="PRINTS" id="PR01434">
    <property type="entry name" value="NADHDHGNASE5"/>
</dbReference>
<keyword evidence="6 7" id="KW-0472">Membrane</keyword>
<dbReference type="OrthoDB" id="9811798at2"/>
<dbReference type="GO" id="GO:0005886">
    <property type="term" value="C:plasma membrane"/>
    <property type="evidence" value="ECO:0007669"/>
    <property type="project" value="UniProtKB-SubCell"/>
</dbReference>
<keyword evidence="5 7" id="KW-1133">Transmembrane helix</keyword>